<protein>
    <submittedName>
        <fullName evidence="2">Uncharacterized protein</fullName>
    </submittedName>
</protein>
<dbReference type="Proteomes" id="UP001331761">
    <property type="component" value="Unassembled WGS sequence"/>
</dbReference>
<dbReference type="AlphaFoldDB" id="A0AAN8IL39"/>
<gene>
    <name evidence="2" type="ORF">GCK32_003994</name>
</gene>
<comment type="caution">
    <text evidence="2">The sequence shown here is derived from an EMBL/GenBank/DDBJ whole genome shotgun (WGS) entry which is preliminary data.</text>
</comment>
<keyword evidence="3" id="KW-1185">Reference proteome</keyword>
<accession>A0AAN8IL39</accession>
<proteinExistence type="predicted"/>
<feature type="compositionally biased region" description="Polar residues" evidence="1">
    <location>
        <begin position="350"/>
        <end position="361"/>
    </location>
</feature>
<evidence type="ECO:0000313" key="3">
    <source>
        <dbReference type="Proteomes" id="UP001331761"/>
    </source>
</evidence>
<name>A0AAN8IL39_TRICO</name>
<dbReference type="EMBL" id="WIXE01009298">
    <property type="protein sequence ID" value="KAK5978554.1"/>
    <property type="molecule type" value="Genomic_DNA"/>
</dbReference>
<evidence type="ECO:0000256" key="1">
    <source>
        <dbReference type="SAM" id="MobiDB-lite"/>
    </source>
</evidence>
<sequence>MQVSKKAWNHLGFFTRQEAVDLLTERLVSQKRRLPMKECVRIIYYCQVQRSSGCRYEMSVCIPNNPEEKLRIDDYNVHTCNPESARRKRRAIPRLEDFDKPIERREPPVIATGMKDDIAVQHSLNDSVTSSRLNDKFEADNDSKMVNQNGYECKTEIAMAPSENLAKFNSEFDGSARPFSTSESTFSKVWSTVDVEVVDFTKRPDSSFKYVFHAKDEASQYSYACPMINNQPDVIADALLNLFFQFGAPSSVKLDSSYRGSIIEEKLAEKFPSTDLVFYAENKNKQGVIAPRREESMIRERIIAWLMEHETFNWSKNLNEIKYMHNSEWIEELDGSRKRKADGTPRDVETSATATRITPMK</sequence>
<organism evidence="2 3">
    <name type="scientific">Trichostrongylus colubriformis</name>
    <name type="common">Black scour worm</name>
    <dbReference type="NCBI Taxonomy" id="6319"/>
    <lineage>
        <taxon>Eukaryota</taxon>
        <taxon>Metazoa</taxon>
        <taxon>Ecdysozoa</taxon>
        <taxon>Nematoda</taxon>
        <taxon>Chromadorea</taxon>
        <taxon>Rhabditida</taxon>
        <taxon>Rhabditina</taxon>
        <taxon>Rhabditomorpha</taxon>
        <taxon>Strongyloidea</taxon>
        <taxon>Trichostrongylidae</taxon>
        <taxon>Trichostrongylus</taxon>
    </lineage>
</organism>
<reference evidence="2 3" key="1">
    <citation type="submission" date="2019-10" db="EMBL/GenBank/DDBJ databases">
        <title>Assembly and Annotation for the nematode Trichostrongylus colubriformis.</title>
        <authorList>
            <person name="Martin J."/>
        </authorList>
    </citation>
    <scope>NUCLEOTIDE SEQUENCE [LARGE SCALE GENOMIC DNA]</scope>
    <source>
        <strain evidence="2">G859</strain>
        <tissue evidence="2">Whole worm</tissue>
    </source>
</reference>
<feature type="region of interest" description="Disordered" evidence="1">
    <location>
        <begin position="335"/>
        <end position="361"/>
    </location>
</feature>
<evidence type="ECO:0000313" key="2">
    <source>
        <dbReference type="EMBL" id="KAK5978554.1"/>
    </source>
</evidence>